<organism evidence="1 2">
    <name type="scientific">Nocardia puris</name>
    <dbReference type="NCBI Taxonomy" id="208602"/>
    <lineage>
        <taxon>Bacteria</taxon>
        <taxon>Bacillati</taxon>
        <taxon>Actinomycetota</taxon>
        <taxon>Actinomycetes</taxon>
        <taxon>Mycobacteriales</taxon>
        <taxon>Nocardiaceae</taxon>
        <taxon>Nocardia</taxon>
    </lineage>
</organism>
<dbReference type="EMBL" id="QNRE01000013">
    <property type="protein sequence ID" value="RBO86468.1"/>
    <property type="molecule type" value="Genomic_DNA"/>
</dbReference>
<evidence type="ECO:0000313" key="1">
    <source>
        <dbReference type="EMBL" id="RBO86468.1"/>
    </source>
</evidence>
<protein>
    <submittedName>
        <fullName evidence="1">Uncharacterized protein</fullName>
    </submittedName>
</protein>
<dbReference type="STRING" id="1210090.GCA_001613185_06529"/>
<comment type="caution">
    <text evidence="1">The sequence shown here is derived from an EMBL/GenBank/DDBJ whole genome shotgun (WGS) entry which is preliminary data.</text>
</comment>
<dbReference type="AlphaFoldDB" id="A0A366DB40"/>
<sequence>MAYASCWLLTGTWHARYRQPGHNLPGDTMFRVLPVTARPGYATALVNWDDTSRQHTIYRHAGLRTLERFDTTGVEGSVQHDVMPLAVVAADLRQRSWVVYAPSRLTTEAGLFHRVTEITHAFTFAEIDSATTTEPSAEVLAEVVDRLPEFSARVGSHECWYHTIDAGVEYEHKFTLDPDTDIYTLTRGIAAEIGRGEPAYLRPEFANAFEMWQFHNYMFEVTGPTSADCGYASFIPRRAGGHVIKRKRFAHDGFARYETKTTVTEELTDTAQMLSYLHQHLGLEAIYLGEFIRTRFDNNVESVNTGHIYSIMADRCEFPEHPGTVLQQLEIEYLRSRGSERDSRREMIDELGSIRHWTSQHLADHTIPAKPSYLSKYTFLRRLTFPGPPRATERT</sequence>
<dbReference type="RefSeq" id="WP_067514097.1">
    <property type="nucleotide sequence ID" value="NZ_QNRE01000013.1"/>
</dbReference>
<dbReference type="Proteomes" id="UP000252586">
    <property type="component" value="Unassembled WGS sequence"/>
</dbReference>
<evidence type="ECO:0000313" key="2">
    <source>
        <dbReference type="Proteomes" id="UP000252586"/>
    </source>
</evidence>
<proteinExistence type="predicted"/>
<gene>
    <name evidence="1" type="ORF">DFR74_11310</name>
</gene>
<name>A0A366DB40_9NOCA</name>
<reference evidence="1 2" key="1">
    <citation type="submission" date="2018-06" db="EMBL/GenBank/DDBJ databases">
        <title>Genomic Encyclopedia of Type Strains, Phase IV (KMG-IV): sequencing the most valuable type-strain genomes for metagenomic binning, comparative biology and taxonomic classification.</title>
        <authorList>
            <person name="Goeker M."/>
        </authorList>
    </citation>
    <scope>NUCLEOTIDE SEQUENCE [LARGE SCALE GENOMIC DNA]</scope>
    <source>
        <strain evidence="1 2">DSM 44599</strain>
    </source>
</reference>
<accession>A0A366DB40</accession>
<dbReference type="OrthoDB" id="9135079at2"/>
<keyword evidence="2" id="KW-1185">Reference proteome</keyword>